<feature type="signal peptide" evidence="1">
    <location>
        <begin position="1"/>
        <end position="18"/>
    </location>
</feature>
<proteinExistence type="predicted"/>
<keyword evidence="1" id="KW-0732">Signal</keyword>
<name>A0A914Y1Y9_9BILA</name>
<sequence length="94" mass="10518">MKAAAFLLLLLFLPEICGVDIIKGLWQAGRRLKKEFAPVSDEKAKEYLEKYGYNKVAASVRGLVSDFRNEVNEAVKRISRICRASGHGSIGYEN</sequence>
<evidence type="ECO:0000313" key="3">
    <source>
        <dbReference type="WBParaSite" id="PSU_v2.g142.t1"/>
    </source>
</evidence>
<dbReference type="AlphaFoldDB" id="A0A914Y1Y9"/>
<keyword evidence="2" id="KW-1185">Reference proteome</keyword>
<evidence type="ECO:0000256" key="1">
    <source>
        <dbReference type="SAM" id="SignalP"/>
    </source>
</evidence>
<dbReference type="Proteomes" id="UP000887577">
    <property type="component" value="Unplaced"/>
</dbReference>
<evidence type="ECO:0000313" key="2">
    <source>
        <dbReference type="Proteomes" id="UP000887577"/>
    </source>
</evidence>
<organism evidence="2 3">
    <name type="scientific">Panagrolaimus superbus</name>
    <dbReference type="NCBI Taxonomy" id="310955"/>
    <lineage>
        <taxon>Eukaryota</taxon>
        <taxon>Metazoa</taxon>
        <taxon>Ecdysozoa</taxon>
        <taxon>Nematoda</taxon>
        <taxon>Chromadorea</taxon>
        <taxon>Rhabditida</taxon>
        <taxon>Tylenchina</taxon>
        <taxon>Panagrolaimomorpha</taxon>
        <taxon>Panagrolaimoidea</taxon>
        <taxon>Panagrolaimidae</taxon>
        <taxon>Panagrolaimus</taxon>
    </lineage>
</organism>
<dbReference type="WBParaSite" id="PSU_v2.g142.t1">
    <property type="protein sequence ID" value="PSU_v2.g142.t1"/>
    <property type="gene ID" value="PSU_v2.g142"/>
</dbReference>
<reference evidence="3" key="1">
    <citation type="submission" date="2022-11" db="UniProtKB">
        <authorList>
            <consortium name="WormBaseParasite"/>
        </authorList>
    </citation>
    <scope>IDENTIFICATION</scope>
</reference>
<protein>
    <submittedName>
        <fullName evidence="3">Uncharacterized protein</fullName>
    </submittedName>
</protein>
<accession>A0A914Y1Y9</accession>
<feature type="chain" id="PRO_5036987928" evidence="1">
    <location>
        <begin position="19"/>
        <end position="94"/>
    </location>
</feature>